<gene>
    <name evidence="2" type="ORF">HNP76_002319</name>
</gene>
<name>A0A7W8GAP2_9SPIR</name>
<feature type="transmembrane region" description="Helical" evidence="1">
    <location>
        <begin position="6"/>
        <end position="26"/>
    </location>
</feature>
<feature type="transmembrane region" description="Helical" evidence="1">
    <location>
        <begin position="52"/>
        <end position="68"/>
    </location>
</feature>
<accession>A0A7W8GAP2</accession>
<keyword evidence="1" id="KW-0812">Transmembrane</keyword>
<evidence type="ECO:0000256" key="1">
    <source>
        <dbReference type="SAM" id="Phobius"/>
    </source>
</evidence>
<organism evidence="2 3">
    <name type="scientific">Treponema ruminis</name>
    <dbReference type="NCBI Taxonomy" id="744515"/>
    <lineage>
        <taxon>Bacteria</taxon>
        <taxon>Pseudomonadati</taxon>
        <taxon>Spirochaetota</taxon>
        <taxon>Spirochaetia</taxon>
        <taxon>Spirochaetales</taxon>
        <taxon>Treponemataceae</taxon>
        <taxon>Treponema</taxon>
    </lineage>
</organism>
<dbReference type="AlphaFoldDB" id="A0A7W8GAP2"/>
<comment type="caution">
    <text evidence="2">The sequence shown here is derived from an EMBL/GenBank/DDBJ whole genome shotgun (WGS) entry which is preliminary data.</text>
</comment>
<dbReference type="Proteomes" id="UP000518887">
    <property type="component" value="Unassembled WGS sequence"/>
</dbReference>
<evidence type="ECO:0008006" key="4">
    <source>
        <dbReference type="Google" id="ProtNLM"/>
    </source>
</evidence>
<proteinExistence type="predicted"/>
<dbReference type="EMBL" id="JACHFQ010000007">
    <property type="protein sequence ID" value="MBB5226931.1"/>
    <property type="molecule type" value="Genomic_DNA"/>
</dbReference>
<protein>
    <recommendedName>
        <fullName evidence="4">DUF5673 domain-containing protein</fullName>
    </recommendedName>
</protein>
<sequence length="177" mass="19445">MTVIQIAYFGMLGIALLGYIGILCSIPHRRKKIFAQAGVCVKPLKVASSKKWMAIAVAGFILILVVPLRNYSWFVNIVLLGTALIAAEIAAREASGCGKAGIYENMLISGTNAVLWTDILALPTLAYENDPETTQVDFKTLRVILNNGQENQILFESEEERRQAVEEILKLAPNLKP</sequence>
<reference evidence="2 3" key="1">
    <citation type="submission" date="2020-08" db="EMBL/GenBank/DDBJ databases">
        <title>Genomic Encyclopedia of Type Strains, Phase IV (KMG-IV): sequencing the most valuable type-strain genomes for metagenomic binning, comparative biology and taxonomic classification.</title>
        <authorList>
            <person name="Goeker M."/>
        </authorList>
    </citation>
    <scope>NUCLEOTIDE SEQUENCE [LARGE SCALE GENOMIC DNA]</scope>
    <source>
        <strain evidence="2 3">DSM 103462</strain>
    </source>
</reference>
<keyword evidence="1" id="KW-0472">Membrane</keyword>
<evidence type="ECO:0000313" key="3">
    <source>
        <dbReference type="Proteomes" id="UP000518887"/>
    </source>
</evidence>
<evidence type="ECO:0000313" key="2">
    <source>
        <dbReference type="EMBL" id="MBB5226931.1"/>
    </source>
</evidence>
<keyword evidence="1" id="KW-1133">Transmembrane helix</keyword>
<keyword evidence="3" id="KW-1185">Reference proteome</keyword>
<dbReference type="RefSeq" id="WP_184660650.1">
    <property type="nucleotide sequence ID" value="NZ_CP031518.1"/>
</dbReference>